<dbReference type="NCBIfam" id="TIGR00431">
    <property type="entry name" value="TruB"/>
    <property type="match status" value="1"/>
</dbReference>
<dbReference type="InterPro" id="IPR014780">
    <property type="entry name" value="tRNA_psdUridine_synth_TruB"/>
</dbReference>
<organism evidence="8 9">
    <name type="scientific">Listeria fleischmannii</name>
    <dbReference type="NCBI Taxonomy" id="1069827"/>
    <lineage>
        <taxon>Bacteria</taxon>
        <taxon>Bacillati</taxon>
        <taxon>Bacillota</taxon>
        <taxon>Bacilli</taxon>
        <taxon>Bacillales</taxon>
        <taxon>Listeriaceae</taxon>
        <taxon>Listeria</taxon>
    </lineage>
</organism>
<dbReference type="AlphaFoldDB" id="A0A841YH13"/>
<dbReference type="Pfam" id="PF16198">
    <property type="entry name" value="TruB_C_2"/>
    <property type="match status" value="1"/>
</dbReference>
<name>A0A841YH13_9LIST</name>
<comment type="caution">
    <text evidence="8">The sequence shown here is derived from an EMBL/GenBank/DDBJ whole genome shotgun (WGS) entry which is preliminary data.</text>
</comment>
<feature type="domain" description="tRNA pseudouridylate synthase B C-terminal" evidence="7">
    <location>
        <begin position="178"/>
        <end position="221"/>
    </location>
</feature>
<keyword evidence="3 5" id="KW-0819">tRNA processing</keyword>
<evidence type="ECO:0000256" key="2">
    <source>
        <dbReference type="ARBA" id="ARBA00005642"/>
    </source>
</evidence>
<dbReference type="Pfam" id="PF01509">
    <property type="entry name" value="TruB_N"/>
    <property type="match status" value="1"/>
</dbReference>
<gene>
    <name evidence="5 8" type="primary">truB</name>
    <name evidence="8" type="ORF">HB844_12540</name>
</gene>
<dbReference type="SUPFAM" id="SSF55120">
    <property type="entry name" value="Pseudouridine synthase"/>
    <property type="match status" value="1"/>
</dbReference>
<dbReference type="FunFam" id="3.30.2350.10:FF:000011">
    <property type="entry name" value="tRNA pseudouridine synthase B"/>
    <property type="match status" value="1"/>
</dbReference>
<feature type="active site" description="Nucleophile" evidence="5">
    <location>
        <position position="38"/>
    </location>
</feature>
<dbReference type="PANTHER" id="PTHR13767:SF2">
    <property type="entry name" value="PSEUDOURIDYLATE SYNTHASE TRUB1"/>
    <property type="match status" value="1"/>
</dbReference>
<dbReference type="GO" id="GO:0003723">
    <property type="term" value="F:RNA binding"/>
    <property type="evidence" value="ECO:0007669"/>
    <property type="project" value="InterPro"/>
</dbReference>
<dbReference type="InterPro" id="IPR020103">
    <property type="entry name" value="PsdUridine_synth_cat_dom_sf"/>
</dbReference>
<dbReference type="PANTHER" id="PTHR13767">
    <property type="entry name" value="TRNA-PSEUDOURIDINE SYNTHASE"/>
    <property type="match status" value="1"/>
</dbReference>
<keyword evidence="4 5" id="KW-0413">Isomerase</keyword>
<evidence type="ECO:0000313" key="9">
    <source>
        <dbReference type="Proteomes" id="UP000571128"/>
    </source>
</evidence>
<evidence type="ECO:0000256" key="5">
    <source>
        <dbReference type="HAMAP-Rule" id="MF_01080"/>
    </source>
</evidence>
<reference evidence="8 9" key="1">
    <citation type="submission" date="2020-03" db="EMBL/GenBank/DDBJ databases">
        <title>Soil Listeria distribution.</title>
        <authorList>
            <person name="Liao J."/>
            <person name="Wiedmann M."/>
        </authorList>
    </citation>
    <scope>NUCLEOTIDE SEQUENCE [LARGE SCALE GENOMIC DNA]</scope>
    <source>
        <strain evidence="8 9">FSL L7-1645</strain>
    </source>
</reference>
<feature type="domain" description="Pseudouridine synthase II N-terminal" evidence="6">
    <location>
        <begin position="23"/>
        <end position="177"/>
    </location>
</feature>
<evidence type="ECO:0000259" key="6">
    <source>
        <dbReference type="Pfam" id="PF01509"/>
    </source>
</evidence>
<dbReference type="EC" id="5.4.99.25" evidence="5"/>
<evidence type="ECO:0000259" key="7">
    <source>
        <dbReference type="Pfam" id="PF16198"/>
    </source>
</evidence>
<protein>
    <recommendedName>
        <fullName evidence="5">tRNA pseudouridine synthase B</fullName>
        <ecNumber evidence="5">5.4.99.25</ecNumber>
    </recommendedName>
    <alternativeName>
        <fullName evidence="5">tRNA pseudouridine(55) synthase</fullName>
        <shortName evidence="5">Psi55 synthase</shortName>
    </alternativeName>
    <alternativeName>
        <fullName evidence="5">tRNA pseudouridylate synthase</fullName>
    </alternativeName>
    <alternativeName>
        <fullName evidence="5">tRNA-uridine isomerase</fullName>
    </alternativeName>
</protein>
<sequence>MDGIIPLFKERGMTSHDCVFKMRKILKTKKVGHTGTLDPEVEGVLPICVGRATKLAEYITDQGKEYVATVTLGVSTTTEDATGEVVEKEIIKEAISEEKLDAVLQKLTGEIEQVPPMYSAVKVAGKKLYEYARAGQTVTRPRRVVQIHSLVRLDQGELTATSPSFQIRISCGKGTYIRTLAVMIGEELGLPAHMASLERTKSGFFQKEDCLTLAEIETQVQKGDFSFLHPLEKGIFDMPIIELDSTFYAKVLNGALLDKARFNIVSGDLFAMMHDGKLVAIYKPHPTKSQFLKPEKVIELKETPKN</sequence>
<evidence type="ECO:0000256" key="1">
    <source>
        <dbReference type="ARBA" id="ARBA00000385"/>
    </source>
</evidence>
<dbReference type="Proteomes" id="UP000571128">
    <property type="component" value="Unassembled WGS sequence"/>
</dbReference>
<accession>A0A841YH13</accession>
<evidence type="ECO:0000256" key="4">
    <source>
        <dbReference type="ARBA" id="ARBA00023235"/>
    </source>
</evidence>
<dbReference type="GO" id="GO:0031119">
    <property type="term" value="P:tRNA pseudouridine synthesis"/>
    <property type="evidence" value="ECO:0007669"/>
    <property type="project" value="UniProtKB-UniRule"/>
</dbReference>
<comment type="catalytic activity">
    <reaction evidence="1 5">
        <text>uridine(55) in tRNA = pseudouridine(55) in tRNA</text>
        <dbReference type="Rhea" id="RHEA:42532"/>
        <dbReference type="Rhea" id="RHEA-COMP:10101"/>
        <dbReference type="Rhea" id="RHEA-COMP:10102"/>
        <dbReference type="ChEBI" id="CHEBI:65314"/>
        <dbReference type="ChEBI" id="CHEBI:65315"/>
        <dbReference type="EC" id="5.4.99.25"/>
    </reaction>
</comment>
<dbReference type="CDD" id="cd02573">
    <property type="entry name" value="PseudoU_synth_EcTruB"/>
    <property type="match status" value="1"/>
</dbReference>
<dbReference type="GO" id="GO:0160148">
    <property type="term" value="F:tRNA pseudouridine(55) synthase activity"/>
    <property type="evidence" value="ECO:0007669"/>
    <property type="project" value="UniProtKB-EC"/>
</dbReference>
<dbReference type="HAMAP" id="MF_01080">
    <property type="entry name" value="TruB_bact"/>
    <property type="match status" value="1"/>
</dbReference>
<comment type="function">
    <text evidence="5">Responsible for synthesis of pseudouridine from uracil-55 in the psi GC loop of transfer RNAs.</text>
</comment>
<comment type="similarity">
    <text evidence="2 5">Belongs to the pseudouridine synthase TruB family. Type 1 subfamily.</text>
</comment>
<proteinExistence type="inferred from homology"/>
<dbReference type="RefSeq" id="WP_115095667.1">
    <property type="nucleotide sequence ID" value="NZ_JAARPY010000016.1"/>
</dbReference>
<evidence type="ECO:0000313" key="8">
    <source>
        <dbReference type="EMBL" id="MBC1399685.1"/>
    </source>
</evidence>
<dbReference type="InterPro" id="IPR002501">
    <property type="entry name" value="PsdUridine_synth_N"/>
</dbReference>
<dbReference type="GO" id="GO:1990481">
    <property type="term" value="P:mRNA pseudouridine synthesis"/>
    <property type="evidence" value="ECO:0007669"/>
    <property type="project" value="TreeGrafter"/>
</dbReference>
<dbReference type="EMBL" id="JAARPY010000016">
    <property type="protein sequence ID" value="MBC1399685.1"/>
    <property type="molecule type" value="Genomic_DNA"/>
</dbReference>
<evidence type="ECO:0000256" key="3">
    <source>
        <dbReference type="ARBA" id="ARBA00022694"/>
    </source>
</evidence>
<dbReference type="Gene3D" id="3.30.2350.10">
    <property type="entry name" value="Pseudouridine synthase"/>
    <property type="match status" value="1"/>
</dbReference>
<dbReference type="InterPro" id="IPR032819">
    <property type="entry name" value="TruB_C"/>
</dbReference>